<dbReference type="RefSeq" id="WP_207325979.1">
    <property type="nucleotide sequence ID" value="NZ_CP071504.1"/>
</dbReference>
<sequence length="148" mass="17721">MSRYESASHVFYRCQYHLVWTPKHRYKILKGNLGRELYRSIYVYCNMKKCRVVELNVQEDHVHLVVRTPPSLSVSDLMGFVKGRTAIRMFAKFPYLRKHKLWGNHFWQRGYFVDSVGANEDIIRRYVRHQEKTAKEEEKRQIALGLEG</sequence>
<dbReference type="Gene3D" id="3.30.70.1290">
    <property type="entry name" value="Transposase IS200-like"/>
    <property type="match status" value="1"/>
</dbReference>
<dbReference type="EMBL" id="CP071504">
    <property type="protein sequence ID" value="QSX31421.1"/>
    <property type="molecule type" value="Genomic_DNA"/>
</dbReference>
<dbReference type="AlphaFoldDB" id="A0A974XQH4"/>
<dbReference type="SMART" id="SM01321">
    <property type="entry name" value="Y1_Tnp"/>
    <property type="match status" value="1"/>
</dbReference>
<organism evidence="2 3">
    <name type="scientific">Shewanella cyperi</name>
    <dbReference type="NCBI Taxonomy" id="2814292"/>
    <lineage>
        <taxon>Bacteria</taxon>
        <taxon>Pseudomonadati</taxon>
        <taxon>Pseudomonadota</taxon>
        <taxon>Gammaproteobacteria</taxon>
        <taxon>Alteromonadales</taxon>
        <taxon>Shewanellaceae</taxon>
        <taxon>Shewanella</taxon>
    </lineage>
</organism>
<reference evidence="2 3" key="1">
    <citation type="submission" date="2021-03" db="EMBL/GenBank/DDBJ databases">
        <title>Novel species identification of genus Shewanella.</title>
        <authorList>
            <person name="Liu G."/>
            <person name="Zhang Q."/>
        </authorList>
    </citation>
    <scope>NUCLEOTIDE SEQUENCE [LARGE SCALE GENOMIC DNA]</scope>
    <source>
        <strain evidence="2 3">FJAT-53726</strain>
    </source>
</reference>
<dbReference type="GO" id="GO:0004803">
    <property type="term" value="F:transposase activity"/>
    <property type="evidence" value="ECO:0007669"/>
    <property type="project" value="InterPro"/>
</dbReference>
<dbReference type="GO" id="GO:0003677">
    <property type="term" value="F:DNA binding"/>
    <property type="evidence" value="ECO:0007669"/>
    <property type="project" value="InterPro"/>
</dbReference>
<evidence type="ECO:0000259" key="1">
    <source>
        <dbReference type="SMART" id="SM01321"/>
    </source>
</evidence>
<dbReference type="PANTHER" id="PTHR33360:SF2">
    <property type="entry name" value="TRANSPOSASE FOR INSERTION SEQUENCE ELEMENT IS200"/>
    <property type="match status" value="1"/>
</dbReference>
<dbReference type="InterPro" id="IPR036515">
    <property type="entry name" value="Transposase_17_sf"/>
</dbReference>
<name>A0A974XQH4_9GAMM</name>
<dbReference type="KEGG" id="scyp:JYB88_07260"/>
<keyword evidence="3" id="KW-1185">Reference proteome</keyword>
<gene>
    <name evidence="2" type="primary">tnpA</name>
    <name evidence="2" type="ORF">JYB88_07260</name>
</gene>
<evidence type="ECO:0000313" key="3">
    <source>
        <dbReference type="Proteomes" id="UP000663281"/>
    </source>
</evidence>
<accession>A0A974XQH4</accession>
<dbReference type="NCBIfam" id="NF033573">
    <property type="entry name" value="transpos_IS200"/>
    <property type="match status" value="1"/>
</dbReference>
<dbReference type="Proteomes" id="UP000663281">
    <property type="component" value="Chromosome"/>
</dbReference>
<proteinExistence type="predicted"/>
<dbReference type="SUPFAM" id="SSF143422">
    <property type="entry name" value="Transposase IS200-like"/>
    <property type="match status" value="1"/>
</dbReference>
<dbReference type="InterPro" id="IPR002686">
    <property type="entry name" value="Transposase_17"/>
</dbReference>
<evidence type="ECO:0000313" key="2">
    <source>
        <dbReference type="EMBL" id="QSX31421.1"/>
    </source>
</evidence>
<dbReference type="PANTHER" id="PTHR33360">
    <property type="entry name" value="TRANSPOSASE FOR INSERTION SEQUENCE ELEMENT IS200"/>
    <property type="match status" value="1"/>
</dbReference>
<protein>
    <submittedName>
        <fullName evidence="2">IS200/IS605 family transposase</fullName>
    </submittedName>
</protein>
<dbReference type="GO" id="GO:0006313">
    <property type="term" value="P:DNA transposition"/>
    <property type="evidence" value="ECO:0007669"/>
    <property type="project" value="InterPro"/>
</dbReference>
<feature type="domain" description="Transposase IS200-like" evidence="1">
    <location>
        <begin position="11"/>
        <end position="130"/>
    </location>
</feature>
<dbReference type="Pfam" id="PF01797">
    <property type="entry name" value="Y1_Tnp"/>
    <property type="match status" value="1"/>
</dbReference>